<name>S2K0E3_MUCC1</name>
<gene>
    <name evidence="2" type="ORF">HMPREF1544_04616</name>
</gene>
<evidence type="ECO:0000313" key="2">
    <source>
        <dbReference type="EMBL" id="EPB88623.1"/>
    </source>
</evidence>
<evidence type="ECO:0000313" key="3">
    <source>
        <dbReference type="Proteomes" id="UP000014254"/>
    </source>
</evidence>
<dbReference type="AlphaFoldDB" id="S2K0E3"/>
<reference evidence="3" key="1">
    <citation type="submission" date="2013-05" db="EMBL/GenBank/DDBJ databases">
        <title>The Genome sequence of Mucor circinelloides f. circinelloides 1006PhL.</title>
        <authorList>
            <consortium name="The Broad Institute Genomics Platform"/>
            <person name="Cuomo C."/>
            <person name="Earl A."/>
            <person name="Findley K."/>
            <person name="Lee S.C."/>
            <person name="Walker B."/>
            <person name="Young S."/>
            <person name="Zeng Q."/>
            <person name="Gargeya S."/>
            <person name="Fitzgerald M."/>
            <person name="Haas B."/>
            <person name="Abouelleil A."/>
            <person name="Allen A.W."/>
            <person name="Alvarado L."/>
            <person name="Arachchi H.M."/>
            <person name="Berlin A.M."/>
            <person name="Chapman S.B."/>
            <person name="Gainer-Dewar J."/>
            <person name="Goldberg J."/>
            <person name="Griggs A."/>
            <person name="Gujja S."/>
            <person name="Hansen M."/>
            <person name="Howarth C."/>
            <person name="Imamovic A."/>
            <person name="Ireland A."/>
            <person name="Larimer J."/>
            <person name="McCowan C."/>
            <person name="Murphy C."/>
            <person name="Pearson M."/>
            <person name="Poon T.W."/>
            <person name="Priest M."/>
            <person name="Roberts A."/>
            <person name="Saif S."/>
            <person name="Shea T."/>
            <person name="Sisk P."/>
            <person name="Sykes S."/>
            <person name="Wortman J."/>
            <person name="Nusbaum C."/>
            <person name="Birren B."/>
        </authorList>
    </citation>
    <scope>NUCLEOTIDE SEQUENCE [LARGE SCALE GENOMIC DNA]</scope>
    <source>
        <strain evidence="3">1006PhL</strain>
    </source>
</reference>
<proteinExistence type="predicted"/>
<dbReference type="EMBL" id="KE123948">
    <property type="protein sequence ID" value="EPB88623.1"/>
    <property type="molecule type" value="Genomic_DNA"/>
</dbReference>
<keyword evidence="3" id="KW-1185">Reference proteome</keyword>
<dbReference type="Proteomes" id="UP000014254">
    <property type="component" value="Unassembled WGS sequence"/>
</dbReference>
<organism evidence="2 3">
    <name type="scientific">Mucor circinelloides f. circinelloides (strain 1006PhL)</name>
    <name type="common">Mucormycosis agent</name>
    <name type="synonym">Calyptromyces circinelloides</name>
    <dbReference type="NCBI Taxonomy" id="1220926"/>
    <lineage>
        <taxon>Eukaryota</taxon>
        <taxon>Fungi</taxon>
        <taxon>Fungi incertae sedis</taxon>
        <taxon>Mucoromycota</taxon>
        <taxon>Mucoromycotina</taxon>
        <taxon>Mucoromycetes</taxon>
        <taxon>Mucorales</taxon>
        <taxon>Mucorineae</taxon>
        <taxon>Mucoraceae</taxon>
        <taxon>Mucor</taxon>
    </lineage>
</organism>
<feature type="region of interest" description="Disordered" evidence="1">
    <location>
        <begin position="177"/>
        <end position="199"/>
    </location>
</feature>
<dbReference type="OrthoDB" id="2272996at2759"/>
<protein>
    <submittedName>
        <fullName evidence="2">Uncharacterized protein</fullName>
    </submittedName>
</protein>
<sequence length="219" mass="24999">MSSAPEETKQELFKRMKKITDSFSIDYSISKEGSTPVQSFKIHFSEKFAPQSINYQCQSNFVAYQLGQIIEREAHIFSSKEAEENKKLYYAHCLTVNKGKTKSSEISKYCKTLGRAVNDIGVYCLFMPEVLPPTFFKRAEADVFKRVADYMNEKFPQFDTIASIDENGNLFIADIEDGGEDVGNDKRQDTEEDAGENAVDYEKQHARDFKQKVACSVNR</sequence>
<accession>S2K0E3</accession>
<dbReference type="InParanoid" id="S2K0E3"/>
<dbReference type="VEuPathDB" id="FungiDB:HMPREF1544_04616"/>
<evidence type="ECO:0000256" key="1">
    <source>
        <dbReference type="SAM" id="MobiDB-lite"/>
    </source>
</evidence>